<dbReference type="GO" id="GO:0005509">
    <property type="term" value="F:calcium ion binding"/>
    <property type="evidence" value="ECO:0007669"/>
    <property type="project" value="InterPro"/>
</dbReference>
<evidence type="ECO:0000256" key="3">
    <source>
        <dbReference type="ARBA" id="ARBA00022824"/>
    </source>
</evidence>
<feature type="chain" id="PRO_5005146828" evidence="5">
    <location>
        <begin position="24"/>
        <end position="396"/>
    </location>
</feature>
<keyword evidence="5" id="KW-0472">Membrane</keyword>
<evidence type="ECO:0000256" key="2">
    <source>
        <dbReference type="ARBA" id="ARBA00010983"/>
    </source>
</evidence>
<dbReference type="PANTHER" id="PTHR11073:SF55">
    <property type="entry name" value="CALRETICULIN_CALNEXIN"/>
    <property type="match status" value="1"/>
</dbReference>
<keyword evidence="5" id="KW-0732">Signal</keyword>
<keyword evidence="5" id="KW-0143">Chaperone</keyword>
<comment type="similarity">
    <text evidence="2 5">Belongs to the calreticulin family.</text>
</comment>
<dbReference type="GeneID" id="25037288"/>
<dbReference type="GO" id="GO:0006457">
    <property type="term" value="P:protein folding"/>
    <property type="evidence" value="ECO:0007669"/>
    <property type="project" value="InterPro"/>
</dbReference>
<evidence type="ECO:0000313" key="6">
    <source>
        <dbReference type="EMBL" id="EPY53800.1"/>
    </source>
</evidence>
<reference evidence="6 7" key="1">
    <citation type="journal article" date="2011" name="Science">
        <title>Comparative functional genomics of the fission yeasts.</title>
        <authorList>
            <person name="Rhind N."/>
            <person name="Chen Z."/>
            <person name="Yassour M."/>
            <person name="Thompson D.A."/>
            <person name="Haas B.J."/>
            <person name="Habib N."/>
            <person name="Wapinski I."/>
            <person name="Roy S."/>
            <person name="Lin M.F."/>
            <person name="Heiman D.I."/>
            <person name="Young S.K."/>
            <person name="Furuya K."/>
            <person name="Guo Y."/>
            <person name="Pidoux A."/>
            <person name="Chen H.M."/>
            <person name="Robbertse B."/>
            <person name="Goldberg J.M."/>
            <person name="Aoki K."/>
            <person name="Bayne E.H."/>
            <person name="Berlin A.M."/>
            <person name="Desjardins C.A."/>
            <person name="Dobbs E."/>
            <person name="Dukaj L."/>
            <person name="Fan L."/>
            <person name="FitzGerald M.G."/>
            <person name="French C."/>
            <person name="Gujja S."/>
            <person name="Hansen K."/>
            <person name="Keifenheim D."/>
            <person name="Levin J.Z."/>
            <person name="Mosher R.A."/>
            <person name="Mueller C.A."/>
            <person name="Pfiffner J."/>
            <person name="Priest M."/>
            <person name="Russ C."/>
            <person name="Smialowska A."/>
            <person name="Swoboda P."/>
            <person name="Sykes S.M."/>
            <person name="Vaughn M."/>
            <person name="Vengrova S."/>
            <person name="Yoder R."/>
            <person name="Zeng Q."/>
            <person name="Allshire R."/>
            <person name="Baulcombe D."/>
            <person name="Birren B.W."/>
            <person name="Brown W."/>
            <person name="Ekwall K."/>
            <person name="Kellis M."/>
            <person name="Leatherwood J."/>
            <person name="Levin H."/>
            <person name="Margalit H."/>
            <person name="Martienssen R."/>
            <person name="Nieduszynski C.A."/>
            <person name="Spatafora J.W."/>
            <person name="Friedman N."/>
            <person name="Dalgaard J.Z."/>
            <person name="Baumann P."/>
            <person name="Niki H."/>
            <person name="Regev A."/>
            <person name="Nusbaum C."/>
        </authorList>
    </citation>
    <scope>NUCLEOTIDE SEQUENCE [LARGE SCALE GENOMIC DNA]</scope>
    <source>
        <strain evidence="7">OY26 / ATCC MYA-4695 / CBS 11777 / NBRC 106824 / NRRL Y48691</strain>
    </source>
</reference>
<protein>
    <submittedName>
        <fullName evidence="6">Calreticulin/calnexin</fullName>
    </submittedName>
</protein>
<accession>S9W7B9</accession>
<name>S9W7B9_SCHCR</name>
<dbReference type="RefSeq" id="XP_013021082.1">
    <property type="nucleotide sequence ID" value="XM_013165628.1"/>
</dbReference>
<keyword evidence="4" id="KW-1015">Disulfide bond</keyword>
<dbReference type="Pfam" id="PF00262">
    <property type="entry name" value="Calreticulin"/>
    <property type="match status" value="1"/>
</dbReference>
<dbReference type="OMA" id="CGHANIK"/>
<dbReference type="PANTHER" id="PTHR11073">
    <property type="entry name" value="CALRETICULIN AND CALNEXIN"/>
    <property type="match status" value="1"/>
</dbReference>
<feature type="disulfide bond" evidence="4">
    <location>
        <begin position="125"/>
        <end position="157"/>
    </location>
</feature>
<dbReference type="HOGENOM" id="CLU_696684_0_0_1"/>
<evidence type="ECO:0000256" key="1">
    <source>
        <dbReference type="ARBA" id="ARBA00004240"/>
    </source>
</evidence>
<evidence type="ECO:0000313" key="7">
    <source>
        <dbReference type="Proteomes" id="UP000015464"/>
    </source>
</evidence>
<keyword evidence="7" id="KW-1185">Reference proteome</keyword>
<comment type="subcellular location">
    <subcellularLocation>
        <location evidence="1">Endoplasmic reticulum</location>
    </subcellularLocation>
</comment>
<dbReference type="AlphaFoldDB" id="S9W7B9"/>
<feature type="transmembrane region" description="Helical" evidence="5">
    <location>
        <begin position="374"/>
        <end position="394"/>
    </location>
</feature>
<dbReference type="Proteomes" id="UP000015464">
    <property type="component" value="Unassembled WGS sequence"/>
</dbReference>
<keyword evidence="5" id="KW-0812">Transmembrane</keyword>
<organism evidence="6 7">
    <name type="scientific">Schizosaccharomyces cryophilus (strain OY26 / ATCC MYA-4695 / CBS 11777 / NBRC 106824 / NRRL Y48691)</name>
    <name type="common">Fission yeast</name>
    <dbReference type="NCBI Taxonomy" id="653667"/>
    <lineage>
        <taxon>Eukaryota</taxon>
        <taxon>Fungi</taxon>
        <taxon>Dikarya</taxon>
        <taxon>Ascomycota</taxon>
        <taxon>Taphrinomycotina</taxon>
        <taxon>Schizosaccharomycetes</taxon>
        <taxon>Schizosaccharomycetales</taxon>
        <taxon>Schizosaccharomycetaceae</taxon>
        <taxon>Schizosaccharomyces</taxon>
    </lineage>
</organism>
<proteinExistence type="inferred from homology"/>
<dbReference type="eggNOG" id="KOG0675">
    <property type="taxonomic scope" value="Eukaryota"/>
</dbReference>
<dbReference type="GO" id="GO:0005789">
    <property type="term" value="C:endoplasmic reticulum membrane"/>
    <property type="evidence" value="ECO:0007669"/>
    <property type="project" value="TreeGrafter"/>
</dbReference>
<dbReference type="GO" id="GO:0036503">
    <property type="term" value="P:ERAD pathway"/>
    <property type="evidence" value="ECO:0007669"/>
    <property type="project" value="TreeGrafter"/>
</dbReference>
<evidence type="ECO:0000256" key="5">
    <source>
        <dbReference type="RuleBase" id="RU362126"/>
    </source>
</evidence>
<dbReference type="InterPro" id="IPR013320">
    <property type="entry name" value="ConA-like_dom_sf"/>
</dbReference>
<sequence>MDIIHLFFIVGIVCFHPISLALATRLNAKTYKPCAVPAVFAEQFTKEDLESWKDRWFSPSGNRVGSFNLVEAPNKHLVNEYGLITTAPKEQHVIFSNFDVPITRETPFIPIALSFQVKPTVRWDCGHANIKVASQDYRPFEYRKAIPPLIEFGVKKCGLYDYVYFSFGSYDHQSIYHLINPPRSELTEDVTNMYTLLLRDSTYTIRRNKQIIAHGDVQKSFTESPTKRSSFQHETYNAEGVANETSYYTPSNVFRRLLLQNEPYPLSAKGIELDVWSEVPGIFVNNIFFGFSESDVMLFENETFDLKNLLESSQVSNSVESDDGIVRMLLKLTITNLKNACSYIYDATYVSVYDYFYDIWITEGRVLPKEAWKYTFHAISILCVIFCPILYWMFKL</sequence>
<dbReference type="InterPro" id="IPR001580">
    <property type="entry name" value="Calret/calnex"/>
</dbReference>
<evidence type="ECO:0000256" key="4">
    <source>
        <dbReference type="PIRSR" id="PIRSR601580-3"/>
    </source>
</evidence>
<dbReference type="GO" id="GO:0051082">
    <property type="term" value="F:unfolded protein binding"/>
    <property type="evidence" value="ECO:0007669"/>
    <property type="project" value="InterPro"/>
</dbReference>
<dbReference type="STRING" id="653667.S9W7B9"/>
<feature type="signal peptide" evidence="5">
    <location>
        <begin position="1"/>
        <end position="23"/>
    </location>
</feature>
<dbReference type="Gene3D" id="2.60.120.200">
    <property type="match status" value="1"/>
</dbReference>
<dbReference type="EMBL" id="KE546988">
    <property type="protein sequence ID" value="EPY53800.1"/>
    <property type="molecule type" value="Genomic_DNA"/>
</dbReference>
<keyword evidence="3 5" id="KW-0256">Endoplasmic reticulum</keyword>
<gene>
    <name evidence="6" type="ORF">SPOG_02967</name>
</gene>
<dbReference type="SUPFAM" id="SSF49899">
    <property type="entry name" value="Concanavalin A-like lectins/glucanases"/>
    <property type="match status" value="1"/>
</dbReference>
<keyword evidence="5" id="KW-1133">Transmembrane helix</keyword>
<dbReference type="OrthoDB" id="5369198at2759"/>